<dbReference type="Proteomes" id="UP000548476">
    <property type="component" value="Unassembled WGS sequence"/>
</dbReference>
<comment type="caution">
    <text evidence="3">The sequence shown here is derived from an EMBL/GenBank/DDBJ whole genome shotgun (WGS) entry which is preliminary data.</text>
</comment>
<protein>
    <submittedName>
        <fullName evidence="3">Uncharacterized protein</fullName>
    </submittedName>
</protein>
<dbReference type="RefSeq" id="WP_184787067.1">
    <property type="nucleotide sequence ID" value="NZ_BONT01000045.1"/>
</dbReference>
<accession>A0A841FAA3</accession>
<evidence type="ECO:0000256" key="1">
    <source>
        <dbReference type="SAM" id="MobiDB-lite"/>
    </source>
</evidence>
<dbReference type="EMBL" id="JACHGT010000004">
    <property type="protein sequence ID" value="MBB6034181.1"/>
    <property type="molecule type" value="Genomic_DNA"/>
</dbReference>
<evidence type="ECO:0000256" key="2">
    <source>
        <dbReference type="SAM" id="Phobius"/>
    </source>
</evidence>
<reference evidence="3 4" key="1">
    <citation type="submission" date="2020-08" db="EMBL/GenBank/DDBJ databases">
        <title>Genomic Encyclopedia of Type Strains, Phase IV (KMG-IV): sequencing the most valuable type-strain genomes for metagenomic binning, comparative biology and taxonomic classification.</title>
        <authorList>
            <person name="Goeker M."/>
        </authorList>
    </citation>
    <scope>NUCLEOTIDE SEQUENCE [LARGE SCALE GENOMIC DNA]</scope>
    <source>
        <strain evidence="3 4">YIM 65646</strain>
    </source>
</reference>
<keyword evidence="2" id="KW-1133">Transmembrane helix</keyword>
<keyword evidence="4" id="KW-1185">Reference proteome</keyword>
<sequence>MHPLARVFQIVLLVAGIFFVIVGYSIFYEDYDQVGTDVTGGWSCSAENEKQVCTTDGLTLTSKTKDEAHINIGAGLALILGSVGVAAGGRRKAEAKPPVGVPPQQPMFPQGPPPQGPPPPPHGAPQQY</sequence>
<feature type="transmembrane region" description="Helical" evidence="2">
    <location>
        <begin position="7"/>
        <end position="27"/>
    </location>
</feature>
<keyword evidence="2" id="KW-0472">Membrane</keyword>
<evidence type="ECO:0000313" key="3">
    <source>
        <dbReference type="EMBL" id="MBB6034181.1"/>
    </source>
</evidence>
<organism evidence="3 4">
    <name type="scientific">Phytomonospora endophytica</name>
    <dbReference type="NCBI Taxonomy" id="714109"/>
    <lineage>
        <taxon>Bacteria</taxon>
        <taxon>Bacillati</taxon>
        <taxon>Actinomycetota</taxon>
        <taxon>Actinomycetes</taxon>
        <taxon>Micromonosporales</taxon>
        <taxon>Micromonosporaceae</taxon>
        <taxon>Phytomonospora</taxon>
    </lineage>
</organism>
<evidence type="ECO:0000313" key="4">
    <source>
        <dbReference type="Proteomes" id="UP000548476"/>
    </source>
</evidence>
<feature type="compositionally biased region" description="Pro residues" evidence="1">
    <location>
        <begin position="99"/>
        <end position="128"/>
    </location>
</feature>
<feature type="transmembrane region" description="Helical" evidence="2">
    <location>
        <begin position="68"/>
        <end position="87"/>
    </location>
</feature>
<gene>
    <name evidence="3" type="ORF">HNR73_002031</name>
</gene>
<keyword evidence="2" id="KW-0812">Transmembrane</keyword>
<feature type="region of interest" description="Disordered" evidence="1">
    <location>
        <begin position="91"/>
        <end position="128"/>
    </location>
</feature>
<dbReference type="AlphaFoldDB" id="A0A841FAA3"/>
<name>A0A841FAA3_9ACTN</name>
<proteinExistence type="predicted"/>